<sequence length="119" mass="13298">MVLTMLVLPFALYCLRLAKIKREQDSWTLSFTKAKIRINYWAIIGEILVAVLFGYLPILLTYTSTILGLGKEEIGTFYLNYSICGSTVVEALPLIYLLKKPKVFASSVAVIPLSSSGRF</sequence>
<dbReference type="GeneID" id="9808232"/>
<reference evidence="2 3" key="1">
    <citation type="submission" date="2019-12" db="EMBL/GenBank/DDBJ databases">
        <title>Chromosome-level assembly of the Caenorhabditis remanei genome.</title>
        <authorList>
            <person name="Teterina A.A."/>
            <person name="Willis J.H."/>
            <person name="Phillips P.C."/>
        </authorList>
    </citation>
    <scope>NUCLEOTIDE SEQUENCE [LARGE SCALE GENOMIC DNA]</scope>
    <source>
        <strain evidence="2 3">PX506</strain>
        <tissue evidence="2">Whole organism</tissue>
    </source>
</reference>
<keyword evidence="1" id="KW-0472">Membrane</keyword>
<evidence type="ECO:0000313" key="2">
    <source>
        <dbReference type="EMBL" id="KAF1746275.1"/>
    </source>
</evidence>
<proteinExistence type="predicted"/>
<organism evidence="2 3">
    <name type="scientific">Caenorhabditis remanei</name>
    <name type="common">Caenorhabditis vulgaris</name>
    <dbReference type="NCBI Taxonomy" id="31234"/>
    <lineage>
        <taxon>Eukaryota</taxon>
        <taxon>Metazoa</taxon>
        <taxon>Ecdysozoa</taxon>
        <taxon>Nematoda</taxon>
        <taxon>Chromadorea</taxon>
        <taxon>Rhabditida</taxon>
        <taxon>Rhabditina</taxon>
        <taxon>Rhabditomorpha</taxon>
        <taxon>Rhabditoidea</taxon>
        <taxon>Rhabditidae</taxon>
        <taxon>Peloderinae</taxon>
        <taxon>Caenorhabditis</taxon>
    </lineage>
</organism>
<dbReference type="RefSeq" id="XP_053578591.1">
    <property type="nucleotide sequence ID" value="XM_053735025.1"/>
</dbReference>
<accession>A0A6A5FUU3</accession>
<feature type="transmembrane region" description="Helical" evidence="1">
    <location>
        <begin position="40"/>
        <end position="62"/>
    </location>
</feature>
<dbReference type="EMBL" id="WUAV01000006">
    <property type="protein sequence ID" value="KAF1746275.1"/>
    <property type="molecule type" value="Genomic_DNA"/>
</dbReference>
<dbReference type="Proteomes" id="UP000483820">
    <property type="component" value="Chromosome X"/>
</dbReference>
<keyword evidence="1" id="KW-1133">Transmembrane helix</keyword>
<dbReference type="CTD" id="9808232"/>
<dbReference type="AlphaFoldDB" id="A0A6A5FUU3"/>
<keyword evidence="1" id="KW-0812">Transmembrane</keyword>
<protein>
    <submittedName>
        <fullName evidence="2">Uncharacterized protein</fullName>
    </submittedName>
</protein>
<name>A0A6A5FUU3_CAERE</name>
<evidence type="ECO:0000256" key="1">
    <source>
        <dbReference type="SAM" id="Phobius"/>
    </source>
</evidence>
<dbReference type="KEGG" id="crq:GCK72_022728"/>
<gene>
    <name evidence="2" type="ORF">GCK72_022728</name>
</gene>
<comment type="caution">
    <text evidence="2">The sequence shown here is derived from an EMBL/GenBank/DDBJ whole genome shotgun (WGS) entry which is preliminary data.</text>
</comment>
<evidence type="ECO:0000313" key="3">
    <source>
        <dbReference type="Proteomes" id="UP000483820"/>
    </source>
</evidence>